<keyword evidence="1" id="KW-0812">Transmembrane</keyword>
<gene>
    <name evidence="2" type="ORF">DSCOOX_08450</name>
</gene>
<feature type="transmembrane region" description="Helical" evidence="1">
    <location>
        <begin position="33"/>
        <end position="54"/>
    </location>
</feature>
<dbReference type="EMBL" id="AP021879">
    <property type="protein sequence ID" value="BBO87665.1"/>
    <property type="molecule type" value="Genomic_DNA"/>
</dbReference>
<dbReference type="Proteomes" id="UP000422108">
    <property type="component" value="Chromosome"/>
</dbReference>
<keyword evidence="1" id="KW-1133">Transmembrane helix</keyword>
<evidence type="ECO:0000313" key="3">
    <source>
        <dbReference type="Proteomes" id="UP000422108"/>
    </source>
</evidence>
<name>A0A5K8A592_9BACT</name>
<evidence type="ECO:0000313" key="2">
    <source>
        <dbReference type="EMBL" id="BBO87665.1"/>
    </source>
</evidence>
<proteinExistence type="predicted"/>
<accession>A0A5K8A592</accession>
<keyword evidence="1" id="KW-0472">Membrane</keyword>
<keyword evidence="3" id="KW-1185">Reference proteome</keyword>
<organism evidence="2 3">
    <name type="scientific">Desulfosarcina ovata subsp. ovata</name>
    <dbReference type="NCBI Taxonomy" id="2752305"/>
    <lineage>
        <taxon>Bacteria</taxon>
        <taxon>Pseudomonadati</taxon>
        <taxon>Thermodesulfobacteriota</taxon>
        <taxon>Desulfobacteria</taxon>
        <taxon>Desulfobacterales</taxon>
        <taxon>Desulfosarcinaceae</taxon>
        <taxon>Desulfosarcina</taxon>
    </lineage>
</organism>
<dbReference type="RefSeq" id="WP_155309087.1">
    <property type="nucleotide sequence ID" value="NZ_AP021879.1"/>
</dbReference>
<protein>
    <submittedName>
        <fullName evidence="2">Uncharacterized protein</fullName>
    </submittedName>
</protein>
<evidence type="ECO:0000256" key="1">
    <source>
        <dbReference type="SAM" id="Phobius"/>
    </source>
</evidence>
<sequence>MKESQQATLYEDLNEDEISITDIISKLWHRRGLLVIIPIIFLLLAVSFLFASAIRTSTPIVYFVQLKGIEKSTYPNGSEFSPQDLLLPEVVTRAAETLGLTVDDKLRKSISVEFGSPISAGLHKKYQGKLANKKLSATEIDRINDEYKQKLQSTSQMGLRITIDHTALGLTADQGIVLANALPISWSKVFTEKYRVFVDTDLDNVTVVSDEMKNPLKTTADILSARKTLQRLARGVDILNKDQRLKAITSEAGLNGADLSSRLGQYDEIYFRPIFSELFSTHDASSESFLIETHLKIAELDRNIGEYDRILIDIKELRGVSPENIQTNGRTENLQLTDNSFNQLIELANQASLSEFLQTMFKERRNLVSQKAALQTDLDRAQINFKMTHQDEFINKAKTEYVFLIKEYTSLLTSAREACRQLYGDFFKPFGSPEKIKTSLLPPKAEMILVLSVVLGIFLAMTVALVWPNRR</sequence>
<feature type="transmembrane region" description="Helical" evidence="1">
    <location>
        <begin position="447"/>
        <end position="467"/>
    </location>
</feature>
<reference evidence="2 3" key="1">
    <citation type="submission" date="2019-11" db="EMBL/GenBank/DDBJ databases">
        <title>Comparative genomics of hydrocarbon-degrading Desulfosarcina strains.</title>
        <authorList>
            <person name="Watanabe M."/>
            <person name="Kojima H."/>
            <person name="Fukui M."/>
        </authorList>
    </citation>
    <scope>NUCLEOTIDE SEQUENCE [LARGE SCALE GENOMIC DNA]</scope>
    <source>
        <strain evidence="3">oXyS1</strain>
    </source>
</reference>
<dbReference type="AlphaFoldDB" id="A0A5K8A592"/>